<evidence type="ECO:0000313" key="1">
    <source>
        <dbReference type="EMBL" id="OGN05731.1"/>
    </source>
</evidence>
<evidence type="ECO:0000313" key="2">
    <source>
        <dbReference type="Proteomes" id="UP000177507"/>
    </source>
</evidence>
<protein>
    <submittedName>
        <fullName evidence="1">Uncharacterized protein</fullName>
    </submittedName>
</protein>
<organism evidence="1 2">
    <name type="scientific">Candidatus Yanofskybacteria bacterium RIFCSPHIGHO2_01_FULL_44_17</name>
    <dbReference type="NCBI Taxonomy" id="1802668"/>
    <lineage>
        <taxon>Bacteria</taxon>
        <taxon>Candidatus Yanofskyibacteriota</taxon>
    </lineage>
</organism>
<dbReference type="AlphaFoldDB" id="A0A1F8EXZ9"/>
<sequence>MVARSIQLKDFLDEAISLRINDHLVIKFVIEIASWCYARIFASSDFLSQSTLHILREIIYIVLGLPKRNIEHEFALRGWLKPKGAEF</sequence>
<dbReference type="Proteomes" id="UP000177507">
    <property type="component" value="Unassembled WGS sequence"/>
</dbReference>
<dbReference type="EMBL" id="MGJI01000004">
    <property type="protein sequence ID" value="OGN05731.1"/>
    <property type="molecule type" value="Genomic_DNA"/>
</dbReference>
<proteinExistence type="predicted"/>
<name>A0A1F8EXZ9_9BACT</name>
<comment type="caution">
    <text evidence="1">The sequence shown here is derived from an EMBL/GenBank/DDBJ whole genome shotgun (WGS) entry which is preliminary data.</text>
</comment>
<accession>A0A1F8EXZ9</accession>
<gene>
    <name evidence="1" type="ORF">A2831_03625</name>
</gene>
<reference evidence="1 2" key="1">
    <citation type="journal article" date="2016" name="Nat. Commun.">
        <title>Thousands of microbial genomes shed light on interconnected biogeochemical processes in an aquifer system.</title>
        <authorList>
            <person name="Anantharaman K."/>
            <person name="Brown C.T."/>
            <person name="Hug L.A."/>
            <person name="Sharon I."/>
            <person name="Castelle C.J."/>
            <person name="Probst A.J."/>
            <person name="Thomas B.C."/>
            <person name="Singh A."/>
            <person name="Wilkins M.J."/>
            <person name="Karaoz U."/>
            <person name="Brodie E.L."/>
            <person name="Williams K.H."/>
            <person name="Hubbard S.S."/>
            <person name="Banfield J.F."/>
        </authorList>
    </citation>
    <scope>NUCLEOTIDE SEQUENCE [LARGE SCALE GENOMIC DNA]</scope>
</reference>